<dbReference type="EMBL" id="JAJQKU010000001">
    <property type="protein sequence ID" value="MCD9096155.1"/>
    <property type="molecule type" value="Genomic_DNA"/>
</dbReference>
<name>A0ABS8UBB9_9GAMM</name>
<reference evidence="1" key="1">
    <citation type="submission" date="2021-12" db="EMBL/GenBank/DDBJ databases">
        <authorList>
            <person name="Ulrich A."/>
        </authorList>
    </citation>
    <scope>NUCLEOTIDE SEQUENCE</scope>
    <source>
        <strain evidence="1">A1P009</strain>
    </source>
</reference>
<dbReference type="Proteomes" id="UP001430360">
    <property type="component" value="Unassembled WGS sequence"/>
</dbReference>
<accession>A0ABS8UBB9</accession>
<evidence type="ECO:0000313" key="1">
    <source>
        <dbReference type="EMBL" id="MCD9096155.1"/>
    </source>
</evidence>
<comment type="caution">
    <text evidence="1">The sequence shown here is derived from an EMBL/GenBank/DDBJ whole genome shotgun (WGS) entry which is preliminary data.</text>
</comment>
<reference evidence="1" key="2">
    <citation type="journal article" date="2022" name="Syst. Appl. Microbiol.">
        <title>Physiological and genomic characterisation of Luteimonas fraxinea sp. nov., a bacterial species associated with trees tolerant to ash dieback.</title>
        <authorList>
            <person name="Ulrich K."/>
            <person name="Becker R."/>
            <person name="Behrendt U."/>
            <person name="Kube M."/>
            <person name="Schneck V."/>
            <person name="Ulrich A."/>
        </authorList>
    </citation>
    <scope>NUCLEOTIDE SEQUENCE</scope>
    <source>
        <strain evidence="1">A1P009</strain>
    </source>
</reference>
<evidence type="ECO:0000313" key="2">
    <source>
        <dbReference type="Proteomes" id="UP001430360"/>
    </source>
</evidence>
<organism evidence="1 2">
    <name type="scientific">Luteimonas fraxinea</name>
    <dbReference type="NCBI Taxonomy" id="2901869"/>
    <lineage>
        <taxon>Bacteria</taxon>
        <taxon>Pseudomonadati</taxon>
        <taxon>Pseudomonadota</taxon>
        <taxon>Gammaproteobacteria</taxon>
        <taxon>Lysobacterales</taxon>
        <taxon>Lysobacteraceae</taxon>
        <taxon>Luteimonas</taxon>
    </lineage>
</organism>
<gene>
    <name evidence="1" type="ORF">LTT95_04300</name>
</gene>
<evidence type="ECO:0008006" key="3">
    <source>
        <dbReference type="Google" id="ProtNLM"/>
    </source>
</evidence>
<sequence length="105" mass="11650">MTARSTSTHRMCPACDGAGEITCNDSHDRDPQRDYEVTCTADGCVDGWIRCVPIDPIEELAFARRWARVPGYHAMHYGEIRARVVSDVPLPADPTPETHAWPQAA</sequence>
<dbReference type="RefSeq" id="WP_232134628.1">
    <property type="nucleotide sequence ID" value="NZ_JAJQKU010000001.1"/>
</dbReference>
<proteinExistence type="predicted"/>
<keyword evidence="2" id="KW-1185">Reference proteome</keyword>
<protein>
    <recommendedName>
        <fullName evidence="3">Lar family restriction alleviation protein</fullName>
    </recommendedName>
</protein>